<evidence type="ECO:0000313" key="2">
    <source>
        <dbReference type="Proteomes" id="UP001055811"/>
    </source>
</evidence>
<comment type="caution">
    <text evidence="1">The sequence shown here is derived from an EMBL/GenBank/DDBJ whole genome shotgun (WGS) entry which is preliminary data.</text>
</comment>
<name>A0ACB9F5X5_CICIN</name>
<gene>
    <name evidence="1" type="ORF">L2E82_16341</name>
</gene>
<proteinExistence type="predicted"/>
<evidence type="ECO:0000313" key="1">
    <source>
        <dbReference type="EMBL" id="KAI3766288.1"/>
    </source>
</evidence>
<organism evidence="1 2">
    <name type="scientific">Cichorium intybus</name>
    <name type="common">Chicory</name>
    <dbReference type="NCBI Taxonomy" id="13427"/>
    <lineage>
        <taxon>Eukaryota</taxon>
        <taxon>Viridiplantae</taxon>
        <taxon>Streptophyta</taxon>
        <taxon>Embryophyta</taxon>
        <taxon>Tracheophyta</taxon>
        <taxon>Spermatophyta</taxon>
        <taxon>Magnoliopsida</taxon>
        <taxon>eudicotyledons</taxon>
        <taxon>Gunneridae</taxon>
        <taxon>Pentapetalae</taxon>
        <taxon>asterids</taxon>
        <taxon>campanulids</taxon>
        <taxon>Asterales</taxon>
        <taxon>Asteraceae</taxon>
        <taxon>Cichorioideae</taxon>
        <taxon>Cichorieae</taxon>
        <taxon>Cichoriinae</taxon>
        <taxon>Cichorium</taxon>
    </lineage>
</organism>
<dbReference type="EMBL" id="CM042011">
    <property type="protein sequence ID" value="KAI3766288.1"/>
    <property type="molecule type" value="Genomic_DNA"/>
</dbReference>
<dbReference type="Proteomes" id="UP001055811">
    <property type="component" value="Linkage Group LG03"/>
</dbReference>
<sequence length="80" mass="9466">MDKHQRRFMRQTVVIPYVIQYQYIITKIQLSFFSLSFIFWGLGVVVYIIRGILWAVQTEEHAEARSLFMVAALALELELE</sequence>
<protein>
    <submittedName>
        <fullName evidence="1">Uncharacterized protein</fullName>
    </submittedName>
</protein>
<reference evidence="1 2" key="2">
    <citation type="journal article" date="2022" name="Mol. Ecol. Resour.">
        <title>The genomes of chicory, endive, great burdock and yacon provide insights into Asteraceae paleo-polyploidization history and plant inulin production.</title>
        <authorList>
            <person name="Fan W."/>
            <person name="Wang S."/>
            <person name="Wang H."/>
            <person name="Wang A."/>
            <person name="Jiang F."/>
            <person name="Liu H."/>
            <person name="Zhao H."/>
            <person name="Xu D."/>
            <person name="Zhang Y."/>
        </authorList>
    </citation>
    <scope>NUCLEOTIDE SEQUENCE [LARGE SCALE GENOMIC DNA]</scope>
    <source>
        <strain evidence="2">cv. Punajuju</strain>
        <tissue evidence="1">Leaves</tissue>
    </source>
</reference>
<reference evidence="2" key="1">
    <citation type="journal article" date="2022" name="Mol. Ecol. Resour.">
        <title>The genomes of chicory, endive, great burdock and yacon provide insights into Asteraceae palaeo-polyploidization history and plant inulin production.</title>
        <authorList>
            <person name="Fan W."/>
            <person name="Wang S."/>
            <person name="Wang H."/>
            <person name="Wang A."/>
            <person name="Jiang F."/>
            <person name="Liu H."/>
            <person name="Zhao H."/>
            <person name="Xu D."/>
            <person name="Zhang Y."/>
        </authorList>
    </citation>
    <scope>NUCLEOTIDE SEQUENCE [LARGE SCALE GENOMIC DNA]</scope>
    <source>
        <strain evidence="2">cv. Punajuju</strain>
    </source>
</reference>
<keyword evidence="2" id="KW-1185">Reference proteome</keyword>
<accession>A0ACB9F5X5</accession>